<accession>A0A0A9A759</accession>
<reference evidence="1" key="2">
    <citation type="journal article" date="2015" name="Data Brief">
        <title>Shoot transcriptome of the giant reed, Arundo donax.</title>
        <authorList>
            <person name="Barrero R.A."/>
            <person name="Guerrero F.D."/>
            <person name="Moolhuijzen P."/>
            <person name="Goolsby J.A."/>
            <person name="Tidwell J."/>
            <person name="Bellgard S.E."/>
            <person name="Bellgard M.I."/>
        </authorList>
    </citation>
    <scope>NUCLEOTIDE SEQUENCE</scope>
    <source>
        <tissue evidence="1">Shoot tissue taken approximately 20 cm above the soil surface</tissue>
    </source>
</reference>
<proteinExistence type="predicted"/>
<protein>
    <submittedName>
        <fullName evidence="1">Uncharacterized protein</fullName>
    </submittedName>
</protein>
<dbReference type="EMBL" id="GBRH01253060">
    <property type="protein sequence ID" value="JAD44835.1"/>
    <property type="molecule type" value="Transcribed_RNA"/>
</dbReference>
<reference evidence="1" key="1">
    <citation type="submission" date="2014-09" db="EMBL/GenBank/DDBJ databases">
        <authorList>
            <person name="Magalhaes I.L.F."/>
            <person name="Oliveira U."/>
            <person name="Santos F.R."/>
            <person name="Vidigal T.H.D.A."/>
            <person name="Brescovit A.D."/>
            <person name="Santos A.J."/>
        </authorList>
    </citation>
    <scope>NUCLEOTIDE SEQUENCE</scope>
    <source>
        <tissue evidence="1">Shoot tissue taken approximately 20 cm above the soil surface</tissue>
    </source>
</reference>
<organism evidence="1">
    <name type="scientific">Arundo donax</name>
    <name type="common">Giant reed</name>
    <name type="synonym">Donax arundinaceus</name>
    <dbReference type="NCBI Taxonomy" id="35708"/>
    <lineage>
        <taxon>Eukaryota</taxon>
        <taxon>Viridiplantae</taxon>
        <taxon>Streptophyta</taxon>
        <taxon>Embryophyta</taxon>
        <taxon>Tracheophyta</taxon>
        <taxon>Spermatophyta</taxon>
        <taxon>Magnoliopsida</taxon>
        <taxon>Liliopsida</taxon>
        <taxon>Poales</taxon>
        <taxon>Poaceae</taxon>
        <taxon>PACMAD clade</taxon>
        <taxon>Arundinoideae</taxon>
        <taxon>Arundineae</taxon>
        <taxon>Arundo</taxon>
    </lineage>
</organism>
<dbReference type="AlphaFoldDB" id="A0A0A9A759"/>
<name>A0A0A9A759_ARUDO</name>
<evidence type="ECO:0000313" key="1">
    <source>
        <dbReference type="EMBL" id="JAD44835.1"/>
    </source>
</evidence>
<sequence>MYLFKIQQITKSLCIINRVCTNKLCFVCPI</sequence>